<dbReference type="PANTHER" id="PTHR30348">
    <property type="entry name" value="UNCHARACTERIZED PROTEIN YECE"/>
    <property type="match status" value="1"/>
</dbReference>
<keyword evidence="2" id="KW-1185">Reference proteome</keyword>
<proteinExistence type="predicted"/>
<reference evidence="1 2" key="1">
    <citation type="submission" date="2017-07" db="EMBL/GenBank/DDBJ databases">
        <title>First draft Genome Sequence of Nocardia cerradoensis isolated from human infection.</title>
        <authorList>
            <person name="Carrasco G."/>
        </authorList>
    </citation>
    <scope>NUCLEOTIDE SEQUENCE [LARGE SCALE GENOMIC DNA]</scope>
    <source>
        <strain evidence="1 2">CNM20130759</strain>
    </source>
</reference>
<evidence type="ECO:0000313" key="2">
    <source>
        <dbReference type="Proteomes" id="UP000215506"/>
    </source>
</evidence>
<name>A0A231H1N1_9NOCA</name>
<dbReference type="Pfam" id="PF01904">
    <property type="entry name" value="DUF72"/>
    <property type="match status" value="1"/>
</dbReference>
<dbReference type="InterPro" id="IPR002763">
    <property type="entry name" value="DUF72"/>
</dbReference>
<sequence length="290" mass="32894">MLSPPADTVDTMTLSVGCAQWTHEAWRAYQPDSRRRLGGYVRYCTAVEGNTTFYATPNPATVRSWVDQTPEDFRFVLKLPRTVTHERRMRGAETELAEFLRAVEPLGTRIHALWAQLPASFGPDDLGVLAGLLHRLPRRYRCAVEVRHRAFFADPEAAGRLEYVLERVGAEWIPFDTTTLFAAPPRSPGEYEASAKKPRLPRRLRALTEYPIVRYHGNDDIEATVAGWRPWRDLVVEWLREGRSPTVFVHTPDNADSLLLARRFYADVRSAGAELPALVDPAPIEPMTLF</sequence>
<dbReference type="PANTHER" id="PTHR30348:SF9">
    <property type="entry name" value="UPF0759 PROTEIN YECE"/>
    <property type="match status" value="1"/>
</dbReference>
<evidence type="ECO:0008006" key="3">
    <source>
        <dbReference type="Google" id="ProtNLM"/>
    </source>
</evidence>
<evidence type="ECO:0000313" key="1">
    <source>
        <dbReference type="EMBL" id="OXR42755.1"/>
    </source>
</evidence>
<dbReference type="Proteomes" id="UP000215506">
    <property type="component" value="Unassembled WGS sequence"/>
</dbReference>
<dbReference type="EMBL" id="NGAF01000012">
    <property type="protein sequence ID" value="OXR42755.1"/>
    <property type="molecule type" value="Genomic_DNA"/>
</dbReference>
<accession>A0A231H1N1</accession>
<dbReference type="AlphaFoldDB" id="A0A231H1N1"/>
<gene>
    <name evidence="1" type="ORF">B7C42_05093</name>
</gene>
<dbReference type="Gene3D" id="3.20.20.410">
    <property type="entry name" value="Protein of unknown function UPF0759"/>
    <property type="match status" value="1"/>
</dbReference>
<dbReference type="InterPro" id="IPR036520">
    <property type="entry name" value="UPF0759_sf"/>
</dbReference>
<organism evidence="1 2">
    <name type="scientific">Nocardia cerradoensis</name>
    <dbReference type="NCBI Taxonomy" id="85688"/>
    <lineage>
        <taxon>Bacteria</taxon>
        <taxon>Bacillati</taxon>
        <taxon>Actinomycetota</taxon>
        <taxon>Actinomycetes</taxon>
        <taxon>Mycobacteriales</taxon>
        <taxon>Nocardiaceae</taxon>
        <taxon>Nocardia</taxon>
    </lineage>
</organism>
<dbReference type="SUPFAM" id="SSF117396">
    <property type="entry name" value="TM1631-like"/>
    <property type="match status" value="1"/>
</dbReference>
<comment type="caution">
    <text evidence="1">The sequence shown here is derived from an EMBL/GenBank/DDBJ whole genome shotgun (WGS) entry which is preliminary data.</text>
</comment>
<protein>
    <recommendedName>
        <fullName evidence="3">DUF72 domain-containing protein</fullName>
    </recommendedName>
</protein>